<dbReference type="SUPFAM" id="SSF56954">
    <property type="entry name" value="Outer membrane efflux proteins (OEP)"/>
    <property type="match status" value="1"/>
</dbReference>
<evidence type="ECO:0000313" key="4">
    <source>
        <dbReference type="Proteomes" id="UP000005244"/>
    </source>
</evidence>
<keyword evidence="4" id="KW-1185">Reference proteome</keyword>
<accession>J6HLQ6</accession>
<name>J6HLQ6_9FIRM</name>
<evidence type="ECO:0000313" key="3">
    <source>
        <dbReference type="EMBL" id="EJU23413.1"/>
    </source>
</evidence>
<gene>
    <name evidence="3" type="ORF">HMPREF1143_2298</name>
</gene>
<feature type="coiled-coil region" evidence="1">
    <location>
        <begin position="119"/>
        <end position="184"/>
    </location>
</feature>
<proteinExistence type="predicted"/>
<keyword evidence="1" id="KW-0175">Coiled coil</keyword>
<dbReference type="RefSeq" id="WP_009530615.1">
    <property type="nucleotide sequence ID" value="NZ_ALNK01000015.1"/>
</dbReference>
<keyword evidence="2" id="KW-0732">Signal</keyword>
<protein>
    <recommendedName>
        <fullName evidence="5">Outer membrane efflux protein</fullName>
    </recommendedName>
</protein>
<reference evidence="3 4" key="1">
    <citation type="submission" date="2012-07" db="EMBL/GenBank/DDBJ databases">
        <authorList>
            <person name="Durkin A.S."/>
            <person name="McCorrison J."/>
            <person name="Torralba M."/>
            <person name="Gillis M."/>
            <person name="Methe B."/>
            <person name="Sutton G."/>
            <person name="Nelson K.E."/>
        </authorList>
    </citation>
    <scope>NUCLEOTIDE SEQUENCE [LARGE SCALE GENOMIC DNA]</scope>
    <source>
        <strain evidence="3 4">OBRC8</strain>
    </source>
</reference>
<dbReference type="Gene3D" id="1.20.1600.10">
    <property type="entry name" value="Outer membrane efflux proteins (OEP)"/>
    <property type="match status" value="1"/>
</dbReference>
<feature type="signal peptide" evidence="2">
    <location>
        <begin position="1"/>
        <end position="21"/>
    </location>
</feature>
<evidence type="ECO:0000256" key="1">
    <source>
        <dbReference type="SAM" id="Coils"/>
    </source>
</evidence>
<evidence type="ECO:0000256" key="2">
    <source>
        <dbReference type="SAM" id="SignalP"/>
    </source>
</evidence>
<organism evidence="3 4">
    <name type="scientific">Peptoanaerobacter stomatis</name>
    <dbReference type="NCBI Taxonomy" id="796937"/>
    <lineage>
        <taxon>Bacteria</taxon>
        <taxon>Bacillati</taxon>
        <taxon>Bacillota</taxon>
        <taxon>Clostridia</taxon>
        <taxon>Peptostreptococcales</taxon>
        <taxon>Filifactoraceae</taxon>
        <taxon>Peptoanaerobacter</taxon>
    </lineage>
</organism>
<dbReference type="EMBL" id="ALNK01000015">
    <property type="protein sequence ID" value="EJU23413.1"/>
    <property type="molecule type" value="Genomic_DNA"/>
</dbReference>
<dbReference type="Proteomes" id="UP000005244">
    <property type="component" value="Unassembled WGS sequence"/>
</dbReference>
<comment type="caution">
    <text evidence="3">The sequence shown here is derived from an EMBL/GenBank/DDBJ whole genome shotgun (WGS) entry which is preliminary data.</text>
</comment>
<feature type="coiled-coil region" evidence="1">
    <location>
        <begin position="218"/>
        <end position="275"/>
    </location>
</feature>
<sequence>MKKKIIALLLVSMLGISNSYANEVSYTFDEARQIGISNSKEIKLQDEIINSLKNKNDIQKKDYLQNNPDYEYNGMTKTEVYNNTYKTYDYEKILKNNIQTKKEMIIANEKKTLTLFTNIINYQNEIKNKQMQIDNQIQALNHAQVKLKTGMITQVDYDSEKTALDALQTELKNLNFKLDLEEKRFKQHLNIDLKDKVNLKLTQPQLDQLLPQEALEITEKNKKTFEDIKKELDDLNKDMKWIEQVNYGANYKKYKDEQQKLIDEKEKDIKELRKNTLYNYDKIYYNILIKANELSLEKLNKMQLDIKKKQMSALYNQGVDKKLSVDEIDAQIQSNLLSQIKKQLEIRWMLLDYNTSTI</sequence>
<feature type="chain" id="PRO_5003787933" description="Outer membrane efflux protein" evidence="2">
    <location>
        <begin position="22"/>
        <end position="358"/>
    </location>
</feature>
<dbReference type="AlphaFoldDB" id="J6HLQ6"/>
<evidence type="ECO:0008006" key="5">
    <source>
        <dbReference type="Google" id="ProtNLM"/>
    </source>
</evidence>